<dbReference type="EMBL" id="CP002830">
    <property type="protein sequence ID" value="AEI63738.1"/>
    <property type="molecule type" value="Genomic_DNA"/>
</dbReference>
<reference evidence="1 2" key="1">
    <citation type="journal article" date="2011" name="J. Bacteriol.">
        <title>Genome sequence of the halotolerant marine bacterium Myxococcus fulvus HW-1.</title>
        <authorList>
            <person name="Li Z.F."/>
            <person name="Li X."/>
            <person name="Liu H."/>
            <person name="Liu X."/>
            <person name="Han K."/>
            <person name="Wu Z.H."/>
            <person name="Hu W."/>
            <person name="Li F.F."/>
            <person name="Li Y.Z."/>
        </authorList>
    </citation>
    <scope>NUCLEOTIDE SEQUENCE [LARGE SCALE GENOMIC DNA]</scope>
    <source>
        <strain evidence="2">ATCC BAA-855 / HW-1</strain>
    </source>
</reference>
<dbReference type="AlphaFoldDB" id="F8CI79"/>
<proteinExistence type="predicted"/>
<name>F8CI79_MYXFH</name>
<dbReference type="HOGENOM" id="CLU_3027520_0_0_7"/>
<evidence type="ECO:0000313" key="2">
    <source>
        <dbReference type="Proteomes" id="UP000000488"/>
    </source>
</evidence>
<dbReference type="KEGG" id="mfu:LILAB_09135"/>
<sequence>MRSANGGLKRFTPVRAHWALPETEPCGARRGFSSEGVSCLSLVTEGVQGEAEVTE</sequence>
<evidence type="ECO:0000313" key="1">
    <source>
        <dbReference type="EMBL" id="AEI63738.1"/>
    </source>
</evidence>
<organism evidence="1 2">
    <name type="scientific">Myxococcus fulvus (strain ATCC BAA-855 / HW-1)</name>
    <dbReference type="NCBI Taxonomy" id="483219"/>
    <lineage>
        <taxon>Bacteria</taxon>
        <taxon>Pseudomonadati</taxon>
        <taxon>Myxococcota</taxon>
        <taxon>Myxococcia</taxon>
        <taxon>Myxococcales</taxon>
        <taxon>Cystobacterineae</taxon>
        <taxon>Myxococcaceae</taxon>
        <taxon>Myxococcus</taxon>
    </lineage>
</organism>
<dbReference type="Proteomes" id="UP000000488">
    <property type="component" value="Chromosome"/>
</dbReference>
<dbReference type="STRING" id="483219.LILAB_09135"/>
<gene>
    <name evidence="1" type="ordered locus">LILAB_09135</name>
</gene>
<accession>F8CI79</accession>
<protein>
    <submittedName>
        <fullName evidence="1">Uncharacterized protein</fullName>
    </submittedName>
</protein>